<evidence type="ECO:0000313" key="2">
    <source>
        <dbReference type="Proteomes" id="UP000663249"/>
    </source>
</evidence>
<organism evidence="1 2">
    <name type="scientific">Pseudomonas hygromyciniae</name>
    <dbReference type="NCBI Taxonomy" id="2812000"/>
    <lineage>
        <taxon>Bacteria</taxon>
        <taxon>Pseudomonadati</taxon>
        <taxon>Pseudomonadota</taxon>
        <taxon>Gammaproteobacteria</taxon>
        <taxon>Pseudomonadales</taxon>
        <taxon>Pseudomonadaceae</taxon>
        <taxon>Pseudomonas</taxon>
    </lineage>
</organism>
<sequence length="286" mass="31194">MRKAALLLTFTALAAGCTNTGPGSPGDPYASIRCSKSLDPPPIPIEHVEYVRAQSDDGDLYCKNVLALMYESGTGVPQDIPKAKALFQSIADVDEAGYHNLGRMAEQGIGETPDYAKARALYQRSISVSDSKRKLAKFMEEGIGGPQDLNGAMALYLEVSSEDMYRLRAKGVPLSPEQINDFNAGWLKGVTSRIQMKTGQVKNSLPLEVTRGPALKPVWFALKYIKGSLVPEIDLLESSGNNIVDHLVLKGMSSYRFRYEPIMPEGKTVWPLVTSLSPNSAPRSLE</sequence>
<dbReference type="SMART" id="SM00671">
    <property type="entry name" value="SEL1"/>
    <property type="match status" value="3"/>
</dbReference>
<gene>
    <name evidence="1" type="ORF">JTY93_01355</name>
</gene>
<keyword evidence="2" id="KW-1185">Reference proteome</keyword>
<dbReference type="PROSITE" id="PS51257">
    <property type="entry name" value="PROKAR_LIPOPROTEIN"/>
    <property type="match status" value="1"/>
</dbReference>
<evidence type="ECO:0000313" key="1">
    <source>
        <dbReference type="EMBL" id="QSB40081.1"/>
    </source>
</evidence>
<accession>A0ABX7JXH3</accession>
<dbReference type="InterPro" id="IPR006597">
    <property type="entry name" value="Sel1-like"/>
</dbReference>
<dbReference type="InterPro" id="IPR011990">
    <property type="entry name" value="TPR-like_helical_dom_sf"/>
</dbReference>
<dbReference type="Gene3D" id="1.25.40.10">
    <property type="entry name" value="Tetratricopeptide repeat domain"/>
    <property type="match status" value="1"/>
</dbReference>
<reference evidence="1 2" key="1">
    <citation type="submission" date="2021-02" db="EMBL/GenBank/DDBJ databases">
        <title>Genomic and phenotypic characterization of Pseudomonas hygromyciniae, a novel bacterial species discovered from a commercially purchased antibiotic vial.</title>
        <authorList>
            <person name="Turner T.L."/>
            <person name="Mitra S.D."/>
            <person name="Kochan T.J."/>
            <person name="Pincus N.B."/>
            <person name="Lebrun-Corbin M."/>
            <person name="Cheung B."/>
            <person name="Gatesy S.W."/>
            <person name="Afzal T."/>
            <person name="Ozer E.A."/>
            <person name="Hauser A.R."/>
        </authorList>
    </citation>
    <scope>NUCLEOTIDE SEQUENCE [LARGE SCALE GENOMIC DNA]</scope>
    <source>
        <strain evidence="1 2">SDM007</strain>
    </source>
</reference>
<proteinExistence type="predicted"/>
<protein>
    <submittedName>
        <fullName evidence="1">Sel1 repeat family protein</fullName>
    </submittedName>
</protein>
<dbReference type="Proteomes" id="UP000663249">
    <property type="component" value="Chromosome"/>
</dbReference>
<dbReference type="EMBL" id="CP070506">
    <property type="protein sequence ID" value="QSB40081.1"/>
    <property type="molecule type" value="Genomic_DNA"/>
</dbReference>
<name>A0ABX7JXH3_9PSED</name>
<dbReference type="RefSeq" id="WP_205477889.1">
    <property type="nucleotide sequence ID" value="NZ_CP070506.1"/>
</dbReference>
<dbReference type="Pfam" id="PF08238">
    <property type="entry name" value="Sel1"/>
    <property type="match status" value="3"/>
</dbReference>
<dbReference type="SUPFAM" id="SSF81901">
    <property type="entry name" value="HCP-like"/>
    <property type="match status" value="1"/>
</dbReference>